<dbReference type="EMBL" id="OC882905">
    <property type="protein sequence ID" value="CAD7643007.1"/>
    <property type="molecule type" value="Genomic_DNA"/>
</dbReference>
<organism evidence="2">
    <name type="scientific">Medioppia subpectinata</name>
    <dbReference type="NCBI Taxonomy" id="1979941"/>
    <lineage>
        <taxon>Eukaryota</taxon>
        <taxon>Metazoa</taxon>
        <taxon>Ecdysozoa</taxon>
        <taxon>Arthropoda</taxon>
        <taxon>Chelicerata</taxon>
        <taxon>Arachnida</taxon>
        <taxon>Acari</taxon>
        <taxon>Acariformes</taxon>
        <taxon>Sarcoptiformes</taxon>
        <taxon>Oribatida</taxon>
        <taxon>Brachypylina</taxon>
        <taxon>Oppioidea</taxon>
        <taxon>Oppiidae</taxon>
        <taxon>Medioppia</taxon>
    </lineage>
</organism>
<reference evidence="2" key="1">
    <citation type="submission" date="2020-11" db="EMBL/GenBank/DDBJ databases">
        <authorList>
            <person name="Tran Van P."/>
        </authorList>
    </citation>
    <scope>NUCLEOTIDE SEQUENCE</scope>
</reference>
<gene>
    <name evidence="2" type="ORF">OSB1V03_LOCUS19399</name>
</gene>
<dbReference type="AlphaFoldDB" id="A0A7R9LK12"/>
<feature type="region of interest" description="Disordered" evidence="1">
    <location>
        <begin position="119"/>
        <end position="176"/>
    </location>
</feature>
<feature type="non-terminal residue" evidence="2">
    <location>
        <position position="201"/>
    </location>
</feature>
<keyword evidence="3" id="KW-1185">Reference proteome</keyword>
<protein>
    <submittedName>
        <fullName evidence="2">Uncharacterized protein</fullName>
    </submittedName>
</protein>
<dbReference type="EMBL" id="CAJPIZ010028330">
    <property type="protein sequence ID" value="CAG2119450.1"/>
    <property type="molecule type" value="Genomic_DNA"/>
</dbReference>
<accession>A0A7R9LK12</accession>
<evidence type="ECO:0000313" key="3">
    <source>
        <dbReference type="Proteomes" id="UP000759131"/>
    </source>
</evidence>
<evidence type="ECO:0000256" key="1">
    <source>
        <dbReference type="SAM" id="MobiDB-lite"/>
    </source>
</evidence>
<evidence type="ECO:0000313" key="2">
    <source>
        <dbReference type="EMBL" id="CAD7643007.1"/>
    </source>
</evidence>
<name>A0A7R9LK12_9ACAR</name>
<dbReference type="Proteomes" id="UP000759131">
    <property type="component" value="Unassembled WGS sequence"/>
</dbReference>
<dbReference type="OrthoDB" id="6426227at2759"/>
<proteinExistence type="predicted"/>
<sequence length="201" mass="22050">MGSTQPQQFFASLGQTQASTLILNTANNAPIVQIAATAPVTTVMANINTNQTTCFTNTGIDAKEKTTINGNFSHNNSVNVERGCQASISDDELSCDNMKTTATQLLMQYKVDMDCIHSSEEDDDNDGKRHKLNLFSERKRRTSETNSSVDDNDDESSRDSIQLQIVDELAADEPPQLPVKSAPVMQFIDHHGLDLLVDSIE</sequence>